<organism evidence="1 2">
    <name type="scientific">Gloeophyllum trabeum (strain ATCC 11539 / FP-39264 / Madison 617)</name>
    <name type="common">Brown rot fungus</name>
    <dbReference type="NCBI Taxonomy" id="670483"/>
    <lineage>
        <taxon>Eukaryota</taxon>
        <taxon>Fungi</taxon>
        <taxon>Dikarya</taxon>
        <taxon>Basidiomycota</taxon>
        <taxon>Agaricomycotina</taxon>
        <taxon>Agaricomycetes</taxon>
        <taxon>Gloeophyllales</taxon>
        <taxon>Gloeophyllaceae</taxon>
        <taxon>Gloeophyllum</taxon>
    </lineage>
</organism>
<dbReference type="OrthoDB" id="2800503at2759"/>
<keyword evidence="2" id="KW-1185">Reference proteome</keyword>
<dbReference type="HOGENOM" id="CLU_1042265_0_0_1"/>
<sequence>MTKAVCDTVGWRFKALKHAALTKIDETLEKLTSKVHPMTPANAASTTYRNTVTNHGPATQEATPSPAITQARAQAEIKTPTRVDLVKLADKTLCDKVNEVIRDLCPDNQCTCNISAATKLTTGSILYENTDAFKERFHAHAIIHNPQPYPVVAEFVPVQFNPSCPEDLCEVEELIGYPSRSITQQRLSHLPEMGQSQTRHSQAHPMREMPVIWSYHSQLPIDMRGTCGGNHRTATCNSDAGTGNVLYSVKNANDSMLAGLRICSHTL</sequence>
<dbReference type="RefSeq" id="XP_007867828.1">
    <property type="nucleotide sequence ID" value="XM_007869637.1"/>
</dbReference>
<dbReference type="GeneID" id="19309631"/>
<accession>S7Q1U8</accession>
<dbReference type="Proteomes" id="UP000030669">
    <property type="component" value="Unassembled WGS sequence"/>
</dbReference>
<protein>
    <submittedName>
        <fullName evidence="1">Uncharacterized protein</fullName>
    </submittedName>
</protein>
<evidence type="ECO:0000313" key="2">
    <source>
        <dbReference type="Proteomes" id="UP000030669"/>
    </source>
</evidence>
<dbReference type="eggNOG" id="ENOG502T1MP">
    <property type="taxonomic scope" value="Eukaryota"/>
</dbReference>
<gene>
    <name evidence="1" type="ORF">GLOTRDRAFT_94730</name>
</gene>
<dbReference type="EMBL" id="KB469305">
    <property type="protein sequence ID" value="EPQ53493.1"/>
    <property type="molecule type" value="Genomic_DNA"/>
</dbReference>
<dbReference type="AlphaFoldDB" id="S7Q1U8"/>
<reference evidence="1 2" key="1">
    <citation type="journal article" date="2012" name="Science">
        <title>The Paleozoic origin of enzymatic lignin decomposition reconstructed from 31 fungal genomes.</title>
        <authorList>
            <person name="Floudas D."/>
            <person name="Binder M."/>
            <person name="Riley R."/>
            <person name="Barry K."/>
            <person name="Blanchette R.A."/>
            <person name="Henrissat B."/>
            <person name="Martinez A.T."/>
            <person name="Otillar R."/>
            <person name="Spatafora J.W."/>
            <person name="Yadav J.S."/>
            <person name="Aerts A."/>
            <person name="Benoit I."/>
            <person name="Boyd A."/>
            <person name="Carlson A."/>
            <person name="Copeland A."/>
            <person name="Coutinho P.M."/>
            <person name="de Vries R.P."/>
            <person name="Ferreira P."/>
            <person name="Findley K."/>
            <person name="Foster B."/>
            <person name="Gaskell J."/>
            <person name="Glotzer D."/>
            <person name="Gorecki P."/>
            <person name="Heitman J."/>
            <person name="Hesse C."/>
            <person name="Hori C."/>
            <person name="Igarashi K."/>
            <person name="Jurgens J.A."/>
            <person name="Kallen N."/>
            <person name="Kersten P."/>
            <person name="Kohler A."/>
            <person name="Kuees U."/>
            <person name="Kumar T.K.A."/>
            <person name="Kuo A."/>
            <person name="LaButti K."/>
            <person name="Larrondo L.F."/>
            <person name="Lindquist E."/>
            <person name="Ling A."/>
            <person name="Lombard V."/>
            <person name="Lucas S."/>
            <person name="Lundell T."/>
            <person name="Martin R."/>
            <person name="McLaughlin D.J."/>
            <person name="Morgenstern I."/>
            <person name="Morin E."/>
            <person name="Murat C."/>
            <person name="Nagy L.G."/>
            <person name="Nolan M."/>
            <person name="Ohm R.A."/>
            <person name="Patyshakuliyeva A."/>
            <person name="Rokas A."/>
            <person name="Ruiz-Duenas F.J."/>
            <person name="Sabat G."/>
            <person name="Salamov A."/>
            <person name="Samejima M."/>
            <person name="Schmutz J."/>
            <person name="Slot J.C."/>
            <person name="St John F."/>
            <person name="Stenlid J."/>
            <person name="Sun H."/>
            <person name="Sun S."/>
            <person name="Syed K."/>
            <person name="Tsang A."/>
            <person name="Wiebenga A."/>
            <person name="Young D."/>
            <person name="Pisabarro A."/>
            <person name="Eastwood D.C."/>
            <person name="Martin F."/>
            <person name="Cullen D."/>
            <person name="Grigoriev I.V."/>
            <person name="Hibbett D.S."/>
        </authorList>
    </citation>
    <scope>NUCLEOTIDE SEQUENCE [LARGE SCALE GENOMIC DNA]</scope>
    <source>
        <strain evidence="1 2">ATCC 11539</strain>
    </source>
</reference>
<proteinExistence type="predicted"/>
<name>S7Q1U8_GLOTA</name>
<dbReference type="KEGG" id="gtr:GLOTRDRAFT_94730"/>
<evidence type="ECO:0000313" key="1">
    <source>
        <dbReference type="EMBL" id="EPQ53493.1"/>
    </source>
</evidence>